<dbReference type="Pfam" id="PF03459">
    <property type="entry name" value="TOBE"/>
    <property type="match status" value="2"/>
</dbReference>
<dbReference type="Gene3D" id="1.10.443.10">
    <property type="entry name" value="Intergrase catalytic core"/>
    <property type="match status" value="1"/>
</dbReference>
<dbReference type="Pfam" id="PF00589">
    <property type="entry name" value="Phage_integrase"/>
    <property type="match status" value="1"/>
</dbReference>
<evidence type="ECO:0000256" key="2">
    <source>
        <dbReference type="ARBA" id="ARBA00023172"/>
    </source>
</evidence>
<evidence type="ECO:0000259" key="5">
    <source>
        <dbReference type="PROSITE" id="PS51898"/>
    </source>
</evidence>
<dbReference type="OrthoDB" id="9814406at2"/>
<keyword evidence="1 3" id="KW-0500">Molybdenum</keyword>
<evidence type="ECO:0000313" key="6">
    <source>
        <dbReference type="EMBL" id="EPR35071.1"/>
    </source>
</evidence>
<dbReference type="NCBIfam" id="TIGR00638">
    <property type="entry name" value="Mop"/>
    <property type="match status" value="1"/>
</dbReference>
<dbReference type="AlphaFoldDB" id="S7TEF6"/>
<keyword evidence="7" id="KW-1185">Reference proteome</keyword>
<evidence type="ECO:0000256" key="1">
    <source>
        <dbReference type="ARBA" id="ARBA00022505"/>
    </source>
</evidence>
<dbReference type="InterPro" id="IPR005116">
    <property type="entry name" value="Transp-assoc_OB_typ1"/>
</dbReference>
<dbReference type="PATRIC" id="fig|1121439.3.peg.828"/>
<dbReference type="EMBL" id="ATHI01000005">
    <property type="protein sequence ID" value="EPR35071.1"/>
    <property type="molecule type" value="Genomic_DNA"/>
</dbReference>
<dbReference type="InterPro" id="IPR013762">
    <property type="entry name" value="Integrase-like_cat_sf"/>
</dbReference>
<dbReference type="PROSITE" id="PS51866">
    <property type="entry name" value="MOP"/>
    <property type="match status" value="2"/>
</dbReference>
<gene>
    <name evidence="6" type="ORF">dsat_2434</name>
</gene>
<dbReference type="PROSITE" id="PS51898">
    <property type="entry name" value="TYR_RECOMBINASE"/>
    <property type="match status" value="1"/>
</dbReference>
<dbReference type="GO" id="GO:0015689">
    <property type="term" value="P:molybdate ion transport"/>
    <property type="evidence" value="ECO:0007669"/>
    <property type="project" value="InterPro"/>
</dbReference>
<dbReference type="GO" id="GO:0006310">
    <property type="term" value="P:DNA recombination"/>
    <property type="evidence" value="ECO:0007669"/>
    <property type="project" value="UniProtKB-KW"/>
</dbReference>
<dbReference type="RefSeq" id="WP_020886320.1">
    <property type="nucleotide sequence ID" value="NZ_ATHI01000005.1"/>
</dbReference>
<evidence type="ECO:0000259" key="4">
    <source>
        <dbReference type="PROSITE" id="PS51866"/>
    </source>
</evidence>
<comment type="caution">
    <text evidence="6">The sequence shown here is derived from an EMBL/GenBank/DDBJ whole genome shotgun (WGS) entry which is preliminary data.</text>
</comment>
<feature type="domain" description="Mop" evidence="4">
    <location>
        <begin position="203"/>
        <end position="269"/>
    </location>
</feature>
<dbReference type="SUPFAM" id="SSF50331">
    <property type="entry name" value="MOP-like"/>
    <property type="match status" value="2"/>
</dbReference>
<dbReference type="Proteomes" id="UP000014975">
    <property type="component" value="Unassembled WGS sequence"/>
</dbReference>
<protein>
    <submittedName>
        <fullName evidence="6">Molybdenum-pterin binding protein</fullName>
    </submittedName>
</protein>
<keyword evidence="2" id="KW-0233">DNA recombination</keyword>
<organism evidence="6 7">
    <name type="scientific">Alkalidesulfovibrio alkalitolerans DSM 16529</name>
    <dbReference type="NCBI Taxonomy" id="1121439"/>
    <lineage>
        <taxon>Bacteria</taxon>
        <taxon>Pseudomonadati</taxon>
        <taxon>Thermodesulfobacteriota</taxon>
        <taxon>Desulfovibrionia</taxon>
        <taxon>Desulfovibrionales</taxon>
        <taxon>Desulfovibrionaceae</taxon>
        <taxon>Alkalidesulfovibrio</taxon>
    </lineage>
</organism>
<dbReference type="GO" id="GO:0003677">
    <property type="term" value="F:DNA binding"/>
    <property type="evidence" value="ECO:0007669"/>
    <property type="project" value="InterPro"/>
</dbReference>
<sequence length="348" mass="36369">MTSTGTKPADEDGENGARSLDTVGLAAFEAAFRTWAGQAAPGRASLSRRRMLAVFLLLRATGARLGEVLALNERSDVDCVAGVVRLGRRQIPLPPEVCAELSGIAALPGASELAGRLLQLDQGQVRRTFAARAAEAGLPRSLASPTVLRRSRAVEMLGGGVPLSVVQKTLGQSSPSLTAAWHDYPEDDAKRHVERFLAKERRRSSARNAFYGRITRIEPGDVQALVTVEALGGQIISAVITMGSLSALGLREGSMVTAEVKAPWVLVAPGTPGEADVTDAATSADNCFLGVVRDLTRGAVTTEVVVELPDGTAICAVVTTRSADSLGLKTGASATVWCSAFSVILNAE</sequence>
<dbReference type="eggNOG" id="COG3585">
    <property type="taxonomic scope" value="Bacteria"/>
</dbReference>
<dbReference type="InterPro" id="IPR008995">
    <property type="entry name" value="Mo/tungstate-bd_C_term_dom"/>
</dbReference>
<reference evidence="6 7" key="1">
    <citation type="journal article" date="2013" name="Genome Announc.">
        <title>Draft genome sequences for three mercury-methylating, sulfate-reducing bacteria.</title>
        <authorList>
            <person name="Brown S.D."/>
            <person name="Hurt R.A.Jr."/>
            <person name="Gilmour C.C."/>
            <person name="Elias D.A."/>
        </authorList>
    </citation>
    <scope>NUCLEOTIDE SEQUENCE [LARGE SCALE GENOMIC DNA]</scope>
    <source>
        <strain evidence="6 7">DSM 16529</strain>
    </source>
</reference>
<dbReference type="GO" id="GO:0015074">
    <property type="term" value="P:DNA integration"/>
    <property type="evidence" value="ECO:0007669"/>
    <property type="project" value="InterPro"/>
</dbReference>
<dbReference type="eggNOG" id="COG0582">
    <property type="taxonomic scope" value="Bacteria"/>
</dbReference>
<evidence type="ECO:0000313" key="7">
    <source>
        <dbReference type="Proteomes" id="UP000014975"/>
    </source>
</evidence>
<dbReference type="SUPFAM" id="SSF56349">
    <property type="entry name" value="DNA breaking-rejoining enzymes"/>
    <property type="match status" value="1"/>
</dbReference>
<dbReference type="InterPro" id="IPR011010">
    <property type="entry name" value="DNA_brk_join_enz"/>
</dbReference>
<dbReference type="InterPro" id="IPR004606">
    <property type="entry name" value="Mop_domain"/>
</dbReference>
<proteinExistence type="predicted"/>
<dbReference type="Gene3D" id="2.40.50.100">
    <property type="match status" value="2"/>
</dbReference>
<evidence type="ECO:0000256" key="3">
    <source>
        <dbReference type="PROSITE-ProRule" id="PRU01213"/>
    </source>
</evidence>
<feature type="domain" description="Tyr recombinase" evidence="5">
    <location>
        <begin position="18"/>
        <end position="197"/>
    </location>
</feature>
<name>S7TEF6_9BACT</name>
<feature type="domain" description="Mop" evidence="4">
    <location>
        <begin position="281"/>
        <end position="347"/>
    </location>
</feature>
<accession>S7TEF6</accession>
<dbReference type="InterPro" id="IPR002104">
    <property type="entry name" value="Integrase_catalytic"/>
</dbReference>
<dbReference type="STRING" id="1121439.dsat_2434"/>